<dbReference type="KEGG" id="xdi:EZH22_14040"/>
<evidence type="ECO:0000313" key="2">
    <source>
        <dbReference type="Proteomes" id="UP000596427"/>
    </source>
</evidence>
<name>A0A974PU43_9HYPH</name>
<dbReference type="Proteomes" id="UP000596427">
    <property type="component" value="Chromosome"/>
</dbReference>
<proteinExistence type="predicted"/>
<evidence type="ECO:0000313" key="1">
    <source>
        <dbReference type="EMBL" id="QRG09273.1"/>
    </source>
</evidence>
<keyword evidence="2" id="KW-1185">Reference proteome</keyword>
<accession>A0A974PU43</accession>
<dbReference type="AlphaFoldDB" id="A0A974PU43"/>
<organism evidence="1 2">
    <name type="scientific">Xanthobacter dioxanivorans</name>
    <dbReference type="NCBI Taxonomy" id="2528964"/>
    <lineage>
        <taxon>Bacteria</taxon>
        <taxon>Pseudomonadati</taxon>
        <taxon>Pseudomonadota</taxon>
        <taxon>Alphaproteobacteria</taxon>
        <taxon>Hyphomicrobiales</taxon>
        <taxon>Xanthobacteraceae</taxon>
        <taxon>Xanthobacter</taxon>
    </lineage>
</organism>
<dbReference type="RefSeq" id="WP_203196192.1">
    <property type="nucleotide sequence ID" value="NZ_CP063362.1"/>
</dbReference>
<sequence length="51" mass="5534">MLNDPAAMRGLLLTYSEKVLTLESENQALGDKARRWIGSQSSSASADWPPA</sequence>
<gene>
    <name evidence="1" type="ORF">EZH22_14040</name>
</gene>
<dbReference type="EMBL" id="CP063362">
    <property type="protein sequence ID" value="QRG09273.1"/>
    <property type="molecule type" value="Genomic_DNA"/>
</dbReference>
<reference evidence="1 2" key="1">
    <citation type="submission" date="2020-10" db="EMBL/GenBank/DDBJ databases">
        <title>Degradation of 1,4-Dioxane by Xanthobacter sp. YN2, via a Novel Group-2 Soluble Di-Iron Monooxygenase.</title>
        <authorList>
            <person name="Ma F."/>
            <person name="Wang Y."/>
            <person name="Yang J."/>
            <person name="Guo H."/>
            <person name="Su D."/>
            <person name="Yu L."/>
        </authorList>
    </citation>
    <scope>NUCLEOTIDE SEQUENCE [LARGE SCALE GENOMIC DNA]</scope>
    <source>
        <strain evidence="1 2">YN2</strain>
    </source>
</reference>
<protein>
    <submittedName>
        <fullName evidence="1">Uncharacterized protein</fullName>
    </submittedName>
</protein>